<evidence type="ECO:0000256" key="1">
    <source>
        <dbReference type="SAM" id="SignalP"/>
    </source>
</evidence>
<reference evidence="3" key="1">
    <citation type="submission" date="2017-02" db="UniProtKB">
        <authorList>
            <consortium name="WormBaseParasite"/>
        </authorList>
    </citation>
    <scope>IDENTIFICATION</scope>
</reference>
<keyword evidence="1" id="KW-0732">Signal</keyword>
<dbReference type="AlphaFoldDB" id="A0A0N5B0P9"/>
<evidence type="ECO:0000313" key="3">
    <source>
        <dbReference type="WBParaSite" id="SMUV_0001085101-mRNA-1"/>
    </source>
</evidence>
<dbReference type="Proteomes" id="UP000046393">
    <property type="component" value="Unplaced"/>
</dbReference>
<dbReference type="WBParaSite" id="SMUV_0001085101-mRNA-1">
    <property type="protein sequence ID" value="SMUV_0001085101-mRNA-1"/>
    <property type="gene ID" value="SMUV_0001085101"/>
</dbReference>
<protein>
    <submittedName>
        <fullName evidence="3">Secretory calcium-binding phosphoprotein 7</fullName>
    </submittedName>
</protein>
<accession>A0A0N5B0P9</accession>
<feature type="chain" id="PRO_5005893566" evidence="1">
    <location>
        <begin position="21"/>
        <end position="185"/>
    </location>
</feature>
<keyword evidence="2" id="KW-1185">Reference proteome</keyword>
<evidence type="ECO:0000313" key="2">
    <source>
        <dbReference type="Proteomes" id="UP000046393"/>
    </source>
</evidence>
<sequence>MVQFLFNSIVSIQLLVVVTGFASTKDYLIQQYLDAITAYGPGLGVFAPFTYVDISYNDIPHVGKIPSLGKEGTSSHLGISPFYPENGIPGISAPTLYRANPLPPHVPEPVDVVAVPLDEEALHGEPLFPKELMLPYEKQLASIEEKSGGHEEVKNPFESDSSSEMLFWPSSPGLYQVTSVFTYRS</sequence>
<name>A0A0N5B0P9_9BILA</name>
<proteinExistence type="predicted"/>
<organism evidence="2 3">
    <name type="scientific">Syphacia muris</name>
    <dbReference type="NCBI Taxonomy" id="451379"/>
    <lineage>
        <taxon>Eukaryota</taxon>
        <taxon>Metazoa</taxon>
        <taxon>Ecdysozoa</taxon>
        <taxon>Nematoda</taxon>
        <taxon>Chromadorea</taxon>
        <taxon>Rhabditida</taxon>
        <taxon>Spirurina</taxon>
        <taxon>Oxyuridomorpha</taxon>
        <taxon>Oxyuroidea</taxon>
        <taxon>Oxyuridae</taxon>
        <taxon>Syphacia</taxon>
    </lineage>
</organism>
<feature type="signal peptide" evidence="1">
    <location>
        <begin position="1"/>
        <end position="20"/>
    </location>
</feature>